<dbReference type="GO" id="GO:0016020">
    <property type="term" value="C:membrane"/>
    <property type="evidence" value="ECO:0007669"/>
    <property type="project" value="UniProtKB-SubCell"/>
</dbReference>
<gene>
    <name evidence="10" type="ORF">LSAA_12700</name>
</gene>
<feature type="transmembrane region" description="Helical" evidence="9">
    <location>
        <begin position="235"/>
        <end position="255"/>
    </location>
</feature>
<evidence type="ECO:0000256" key="9">
    <source>
        <dbReference type="SAM" id="Phobius"/>
    </source>
</evidence>
<name>A0A7R8D5H3_LEPSM</name>
<dbReference type="AlphaFoldDB" id="A0A7R8D5H3"/>
<keyword evidence="4 9" id="KW-0812">Transmembrane</keyword>
<dbReference type="PANTHER" id="PTHR14233:SF4">
    <property type="entry name" value="SOLUTE CARRIER FAMILY 35 MEMBER F2"/>
    <property type="match status" value="1"/>
</dbReference>
<evidence type="ECO:0000256" key="8">
    <source>
        <dbReference type="SAM" id="MobiDB-lite"/>
    </source>
</evidence>
<comment type="similarity">
    <text evidence="2">Belongs to the SLC35F solute transporter family.</text>
</comment>
<dbReference type="EMBL" id="HG994586">
    <property type="protein sequence ID" value="CAF3005122.1"/>
    <property type="molecule type" value="Genomic_DNA"/>
</dbReference>
<feature type="transmembrane region" description="Helical" evidence="9">
    <location>
        <begin position="294"/>
        <end position="313"/>
    </location>
</feature>
<dbReference type="InterPro" id="IPR009262">
    <property type="entry name" value="SLC35_F1/F2/F6"/>
</dbReference>
<dbReference type="PANTHER" id="PTHR14233">
    <property type="entry name" value="DUF914-RELATED"/>
    <property type="match status" value="1"/>
</dbReference>
<reference evidence="10" key="1">
    <citation type="submission" date="2021-02" db="EMBL/GenBank/DDBJ databases">
        <authorList>
            <person name="Bekaert M."/>
        </authorList>
    </citation>
    <scope>NUCLEOTIDE SEQUENCE</scope>
    <source>
        <strain evidence="10">IoA-00</strain>
    </source>
</reference>
<protein>
    <submittedName>
        <fullName evidence="10">SLC35F1_2</fullName>
    </submittedName>
</protein>
<comment type="function">
    <text evidence="7">Putative solute transporter.</text>
</comment>
<keyword evidence="5 9" id="KW-1133">Transmembrane helix</keyword>
<feature type="region of interest" description="Disordered" evidence="8">
    <location>
        <begin position="394"/>
        <end position="436"/>
    </location>
</feature>
<dbReference type="InterPro" id="IPR052221">
    <property type="entry name" value="SLC35F_Transporter"/>
</dbReference>
<dbReference type="Proteomes" id="UP000675881">
    <property type="component" value="Chromosome 7"/>
</dbReference>
<organism evidence="10 11">
    <name type="scientific">Lepeophtheirus salmonis</name>
    <name type="common">Salmon louse</name>
    <name type="synonym">Caligus salmonis</name>
    <dbReference type="NCBI Taxonomy" id="72036"/>
    <lineage>
        <taxon>Eukaryota</taxon>
        <taxon>Metazoa</taxon>
        <taxon>Ecdysozoa</taxon>
        <taxon>Arthropoda</taxon>
        <taxon>Crustacea</taxon>
        <taxon>Multicrustacea</taxon>
        <taxon>Hexanauplia</taxon>
        <taxon>Copepoda</taxon>
        <taxon>Siphonostomatoida</taxon>
        <taxon>Caligidae</taxon>
        <taxon>Lepeophtheirus</taxon>
    </lineage>
</organism>
<feature type="region of interest" description="Disordered" evidence="8">
    <location>
        <begin position="786"/>
        <end position="816"/>
    </location>
</feature>
<evidence type="ECO:0000256" key="1">
    <source>
        <dbReference type="ARBA" id="ARBA00004141"/>
    </source>
</evidence>
<dbReference type="Pfam" id="PF06027">
    <property type="entry name" value="SLC35F"/>
    <property type="match status" value="2"/>
</dbReference>
<evidence type="ECO:0000256" key="7">
    <source>
        <dbReference type="ARBA" id="ARBA00037727"/>
    </source>
</evidence>
<keyword evidence="6 9" id="KW-0472">Membrane</keyword>
<feature type="transmembrane region" description="Helical" evidence="9">
    <location>
        <begin position="325"/>
        <end position="346"/>
    </location>
</feature>
<feature type="transmembrane region" description="Helical" evidence="9">
    <location>
        <begin position="195"/>
        <end position="214"/>
    </location>
</feature>
<dbReference type="Gene3D" id="2.10.25.10">
    <property type="entry name" value="Laminin"/>
    <property type="match status" value="2"/>
</dbReference>
<keyword evidence="3" id="KW-0813">Transport</keyword>
<dbReference type="OrthoDB" id="6277518at2759"/>
<evidence type="ECO:0000256" key="5">
    <source>
        <dbReference type="ARBA" id="ARBA00022989"/>
    </source>
</evidence>
<accession>A0A7R8D5H3</accession>
<evidence type="ECO:0000256" key="2">
    <source>
        <dbReference type="ARBA" id="ARBA00007863"/>
    </source>
</evidence>
<feature type="compositionally biased region" description="Low complexity" evidence="8">
    <location>
        <begin position="790"/>
        <end position="801"/>
    </location>
</feature>
<evidence type="ECO:0000256" key="6">
    <source>
        <dbReference type="ARBA" id="ARBA00023136"/>
    </source>
</evidence>
<evidence type="ECO:0000313" key="11">
    <source>
        <dbReference type="Proteomes" id="UP000675881"/>
    </source>
</evidence>
<sequence>MERNFARTTHSTSLMYHGSALYHPCRKLQHQNGIRNESWYVYSHGCNIFVSTLCKQGPQTSFIHDSKKWIRYLFLAIVDVQFNYLINRSFQYTTLTSIQPQITANNINSDIDSGDEEDLNINNLGSNQLLTQASFFVEDYKGAIFDDEEQDEENLGNDDFLIKRLQDLNFLLLDCFSVPTVLILSWTILKARYKLIHIGGLALGLMSVVTFVWVDVDDGKGGVNGGGKSRLLGDMLTLGGSFLSGVSIIGLDHAINSHEIFEFLGTKGLFGCIITAGQMSFLEIEEIRQIRWELWEVSVLLIAYTIAQLAYHASLPYMLKLSSSAGLNLSLLSTDFYSIMAGVLFFNYKLNPLHIISIVFVFLGLIVFNIEPVQSGALICSGSIQELEIKNQYQRDSRRKGSKDNKSKYRHKTNNVPSGGDVLQLRSSNSSSMRTSQTSFNSCTVIYPSKRVGSYVVTSNPVIQSPESQVQIHAMMKNGIPANQEDISAAKLMCQVHEEMWARAEQREDIDPLQKIMELQTRSRYKYPQNNVLCSAEVVQNQGKYFCDQDLNIRCVPGWRSEKSLCEFPICPEECNADKRQGKCILPSICACAVGWKGFSCNECIPRQGCARGYCENPGDCICHEHFSGPLCNQINVDESFIPFGVDQHQNQIMENHVKSDIISKEVLEESTSIRTMNDTSSNTANNSKNSSESEITFKQIIQNSVMNKNPKKIKSLQDTDLSIENSVLSMSESQSTNRSSFEDFTAPAKHRSKMILNSTAKIFESPPSMFDEVEEDTTTINELERNVKSSSSNQDSSEQISEQKVDVAPRFKSDEDSEKYLPVIGNMEMGPRFGGFYEDYSDFSIDQDTLAKLNAESSKTMENMMDRHKEMINGKSYLYKKTMEKNETSKENMPEVNESSENNRGVIGNGKSLLKGSDKETNEPQVMKRNLSMENRIHIQKNRGNTNESQTHNDPTFVDINRPHIREKEISHNYQRKKNLTNSQNNVKNMSNHSSLTSRIQNKGSIDLNKIDGSYKNNDIDKKTAKKPTTSILKPERGIFIKPLNDTNSKNSRLKKNDLYMQTSTPKSDSMRQNERSNKILKDKLSHAKDKNGTMNQTYAGKTEHSKKNIAIIEESQIDSPSTSYKKMNNSIENIEGVLNNLSSVEQRTNHTYITSSDNVSYSINHSG</sequence>
<feature type="region of interest" description="Disordered" evidence="8">
    <location>
        <begin position="887"/>
        <end position="924"/>
    </location>
</feature>
<feature type="compositionally biased region" description="Low complexity" evidence="8">
    <location>
        <begin position="423"/>
        <end position="436"/>
    </location>
</feature>
<keyword evidence="11" id="KW-1185">Reference proteome</keyword>
<evidence type="ECO:0000256" key="4">
    <source>
        <dbReference type="ARBA" id="ARBA00022692"/>
    </source>
</evidence>
<feature type="compositionally biased region" description="Basic and acidic residues" evidence="8">
    <location>
        <begin position="802"/>
        <end position="815"/>
    </location>
</feature>
<dbReference type="GO" id="GO:0022857">
    <property type="term" value="F:transmembrane transporter activity"/>
    <property type="evidence" value="ECO:0007669"/>
    <property type="project" value="InterPro"/>
</dbReference>
<evidence type="ECO:0000313" key="10">
    <source>
        <dbReference type="EMBL" id="CAF3005122.1"/>
    </source>
</evidence>
<proteinExistence type="inferred from homology"/>
<feature type="transmembrane region" description="Helical" evidence="9">
    <location>
        <begin position="353"/>
        <end position="370"/>
    </location>
</feature>
<comment type="subcellular location">
    <subcellularLocation>
        <location evidence="1">Membrane</location>
        <topology evidence="1">Multi-pass membrane protein</topology>
    </subcellularLocation>
</comment>
<evidence type="ECO:0000256" key="3">
    <source>
        <dbReference type="ARBA" id="ARBA00022448"/>
    </source>
</evidence>
<feature type="transmembrane region" description="Helical" evidence="9">
    <location>
        <begin position="170"/>
        <end position="189"/>
    </location>
</feature>